<name>A0ABP9BU63_9MICC</name>
<dbReference type="Pfam" id="PF08021">
    <property type="entry name" value="FAD_binding_9"/>
    <property type="match status" value="2"/>
</dbReference>
<proteinExistence type="predicted"/>
<sequence>MSETTKKLVRRREVSQSINQYGVFPVTVSGVRRLSEHFVRVSLTGRSLHHATSAISDGTGQVYDAYIKLLVPPAHASGPTMIELDDTWRQRWMAQPVEDRGHMRTYTVQNSRMVPAVGMDETPLLGMFPAAEADLSVLERPLPIGVQPEIDIDFVLHQDDAGQLGPAADWAASAQVGQQVSFLAPLRGSSLWSSWNPAPSHNLLMLTDETAAPATLSILRTLPAHASGTVLCEVPGQGDNLAVLSDVQEVTRRLPQLTVKFLPREPNSERGERLAHELHSVFNLTETETYHYTDTTAADEVVWGLAEENAETYVFIAGESSVIKTLRRMCVNEAGIAKENISFMGYWKCGRAES</sequence>
<dbReference type="InterPro" id="IPR013113">
    <property type="entry name" value="SIP_FAD-bd"/>
</dbReference>
<dbReference type="PANTHER" id="PTHR30157:SF0">
    <property type="entry name" value="NADPH-DEPENDENT FERRIC-CHELATE REDUCTASE"/>
    <property type="match status" value="1"/>
</dbReference>
<reference evidence="3" key="1">
    <citation type="journal article" date="2019" name="Int. J. Syst. Evol. Microbiol.">
        <title>The Global Catalogue of Microorganisms (GCM) 10K type strain sequencing project: providing services to taxonomists for standard genome sequencing and annotation.</title>
        <authorList>
            <consortium name="The Broad Institute Genomics Platform"/>
            <consortium name="The Broad Institute Genome Sequencing Center for Infectious Disease"/>
            <person name="Wu L."/>
            <person name="Ma J."/>
        </authorList>
    </citation>
    <scope>NUCLEOTIDE SEQUENCE [LARGE SCALE GENOMIC DNA]</scope>
    <source>
        <strain evidence="3">JCM 18541</strain>
    </source>
</reference>
<evidence type="ECO:0000313" key="3">
    <source>
        <dbReference type="Proteomes" id="UP001500187"/>
    </source>
</evidence>
<dbReference type="Gene3D" id="3.40.50.80">
    <property type="entry name" value="Nucleotide-binding domain of ferredoxin-NADP reductase (FNR) module"/>
    <property type="match status" value="1"/>
</dbReference>
<dbReference type="Pfam" id="PF04954">
    <property type="entry name" value="SIP"/>
    <property type="match status" value="1"/>
</dbReference>
<organism evidence="2 3">
    <name type="scientific">Rothia endophytica</name>
    <dbReference type="NCBI Taxonomy" id="1324766"/>
    <lineage>
        <taxon>Bacteria</taxon>
        <taxon>Bacillati</taxon>
        <taxon>Actinomycetota</taxon>
        <taxon>Actinomycetes</taxon>
        <taxon>Micrococcales</taxon>
        <taxon>Micrococcaceae</taxon>
        <taxon>Rothia</taxon>
    </lineage>
</organism>
<keyword evidence="3" id="KW-1185">Reference proteome</keyword>
<evidence type="ECO:0000259" key="1">
    <source>
        <dbReference type="PROSITE" id="PS51384"/>
    </source>
</evidence>
<dbReference type="InterPro" id="IPR017927">
    <property type="entry name" value="FAD-bd_FR_type"/>
</dbReference>
<dbReference type="PROSITE" id="PS51384">
    <property type="entry name" value="FAD_FR"/>
    <property type="match status" value="1"/>
</dbReference>
<dbReference type="InterPro" id="IPR039261">
    <property type="entry name" value="FNR_nucleotide-bd"/>
</dbReference>
<dbReference type="Gene3D" id="2.40.30.10">
    <property type="entry name" value="Translation factors"/>
    <property type="match status" value="1"/>
</dbReference>
<protein>
    <recommendedName>
        <fullName evidence="1">FAD-binding FR-type domain-containing protein</fullName>
    </recommendedName>
</protein>
<feature type="domain" description="FAD-binding FR-type" evidence="1">
    <location>
        <begin position="21"/>
        <end position="192"/>
    </location>
</feature>
<dbReference type="InterPro" id="IPR039374">
    <property type="entry name" value="SIP_fam"/>
</dbReference>
<dbReference type="CDD" id="cd06193">
    <property type="entry name" value="siderophore_interacting"/>
    <property type="match status" value="1"/>
</dbReference>
<dbReference type="Proteomes" id="UP001500187">
    <property type="component" value="Unassembled WGS sequence"/>
</dbReference>
<dbReference type="RefSeq" id="WP_345447334.1">
    <property type="nucleotide sequence ID" value="NZ_BAABKP010000007.1"/>
</dbReference>
<dbReference type="EMBL" id="BAABKP010000007">
    <property type="protein sequence ID" value="GAA4800575.1"/>
    <property type="molecule type" value="Genomic_DNA"/>
</dbReference>
<comment type="caution">
    <text evidence="2">The sequence shown here is derived from an EMBL/GenBank/DDBJ whole genome shotgun (WGS) entry which is preliminary data.</text>
</comment>
<accession>A0ABP9BU63</accession>
<gene>
    <name evidence="2" type="ORF">GCM10023352_20820</name>
</gene>
<evidence type="ECO:0000313" key="2">
    <source>
        <dbReference type="EMBL" id="GAA4800575.1"/>
    </source>
</evidence>
<dbReference type="PANTHER" id="PTHR30157">
    <property type="entry name" value="FERRIC REDUCTASE, NADPH-DEPENDENT"/>
    <property type="match status" value="1"/>
</dbReference>
<dbReference type="InterPro" id="IPR007037">
    <property type="entry name" value="SIP_rossman_dom"/>
</dbReference>